<dbReference type="GO" id="GO:0008673">
    <property type="term" value="F:2-dehydro-3-deoxygluconokinase activity"/>
    <property type="evidence" value="ECO:0007669"/>
    <property type="project" value="UniProtKB-EC"/>
</dbReference>
<dbReference type="GO" id="GO:0042840">
    <property type="term" value="P:D-glucuronate catabolic process"/>
    <property type="evidence" value="ECO:0007669"/>
    <property type="project" value="TreeGrafter"/>
</dbReference>
<dbReference type="FunFam" id="3.40.1190.20:FF:000011">
    <property type="entry name" value="2-dehydro-3-deoxygluconokinase, putative"/>
    <property type="match status" value="1"/>
</dbReference>
<evidence type="ECO:0000256" key="5">
    <source>
        <dbReference type="ARBA" id="ARBA00022840"/>
    </source>
</evidence>
<dbReference type="InterPro" id="IPR029056">
    <property type="entry name" value="Ribokinase-like"/>
</dbReference>
<keyword evidence="3" id="KW-0547">Nucleotide-binding</keyword>
<evidence type="ECO:0000256" key="14">
    <source>
        <dbReference type="ARBA" id="ARBA00080545"/>
    </source>
</evidence>
<comment type="pathway">
    <text evidence="7">Carbohydrate acid metabolism; 2-dehydro-3-deoxy-D-gluconate degradation; D-glyceraldehyde 3-phosphate and pyruvate from 2-dehydro-3-deoxy-D-gluconate: step 1/2.</text>
</comment>
<dbReference type="InterPro" id="IPR011611">
    <property type="entry name" value="PfkB_dom"/>
</dbReference>
<comment type="similarity">
    <text evidence="1">Belongs to the carbohydrate kinase PfkB family.</text>
</comment>
<dbReference type="InterPro" id="IPR050306">
    <property type="entry name" value="PfkB_Carbo_kinase"/>
</dbReference>
<keyword evidence="6" id="KW-0119">Carbohydrate metabolism</keyword>
<dbReference type="GO" id="GO:0006974">
    <property type="term" value="P:DNA damage response"/>
    <property type="evidence" value="ECO:0007669"/>
    <property type="project" value="TreeGrafter"/>
</dbReference>
<evidence type="ECO:0000256" key="4">
    <source>
        <dbReference type="ARBA" id="ARBA00022777"/>
    </source>
</evidence>
<protein>
    <recommendedName>
        <fullName evidence="12">2-dehydro-3-deoxygluconokinase</fullName>
        <ecNumber evidence="11">2.7.1.45</ecNumber>
    </recommendedName>
    <alternativeName>
        <fullName evidence="13">2-keto-3-deoxygluconokinase</fullName>
    </alternativeName>
    <alternativeName>
        <fullName evidence="14">3-deoxy-2-oxo-D-gluconate kinase</fullName>
    </alternativeName>
    <alternativeName>
        <fullName evidence="8">KDG kinase</fullName>
    </alternativeName>
</protein>
<evidence type="ECO:0000256" key="8">
    <source>
        <dbReference type="ARBA" id="ARBA00044254"/>
    </source>
</evidence>
<proteinExistence type="inferred from homology"/>
<dbReference type="EMBL" id="CP036422">
    <property type="protein sequence ID" value="QFU75188.1"/>
    <property type="molecule type" value="Genomic_DNA"/>
</dbReference>
<comment type="function">
    <text evidence="10">Catalyzes the phosphorylation of 2-keto-3-deoxygluconate (KDG) to produce 2-keto-3-deoxy-6-phosphogluconate (KDPG).</text>
</comment>
<dbReference type="Pfam" id="PF00294">
    <property type="entry name" value="PfkB"/>
    <property type="match status" value="1"/>
</dbReference>
<gene>
    <name evidence="16" type="ORF">EY643_05720</name>
</gene>
<dbReference type="OrthoDB" id="9776822at2"/>
<organism evidence="16 17">
    <name type="scientific">Halioglobus maricola</name>
    <dbReference type="NCBI Taxonomy" id="2601894"/>
    <lineage>
        <taxon>Bacteria</taxon>
        <taxon>Pseudomonadati</taxon>
        <taxon>Pseudomonadota</taxon>
        <taxon>Gammaproteobacteria</taxon>
        <taxon>Cellvibrionales</taxon>
        <taxon>Halieaceae</taxon>
        <taxon>Halioglobus</taxon>
    </lineage>
</organism>
<name>A0A5P9NJP1_9GAMM</name>
<keyword evidence="17" id="KW-1185">Reference proteome</keyword>
<accession>A0A5P9NJP1</accession>
<dbReference type="SUPFAM" id="SSF53613">
    <property type="entry name" value="Ribokinase-like"/>
    <property type="match status" value="1"/>
</dbReference>
<dbReference type="GO" id="GO:0005829">
    <property type="term" value="C:cytosol"/>
    <property type="evidence" value="ECO:0007669"/>
    <property type="project" value="TreeGrafter"/>
</dbReference>
<dbReference type="PROSITE" id="PS00584">
    <property type="entry name" value="PFKB_KINASES_2"/>
    <property type="match status" value="1"/>
</dbReference>
<reference evidence="16 17" key="1">
    <citation type="submission" date="2019-02" db="EMBL/GenBank/DDBJ databases">
        <authorList>
            <person name="Li S.-H."/>
        </authorList>
    </citation>
    <scope>NUCLEOTIDE SEQUENCE [LARGE SCALE GENOMIC DNA]</scope>
    <source>
        <strain evidence="16 17">IMCC14385</strain>
    </source>
</reference>
<dbReference type="AlphaFoldDB" id="A0A5P9NJP1"/>
<keyword evidence="4 16" id="KW-0418">Kinase</keyword>
<keyword evidence="5" id="KW-0067">ATP-binding</keyword>
<dbReference type="PANTHER" id="PTHR43085:SF15">
    <property type="entry name" value="2-DEHYDRO-3-DEOXYGLUCONOKINASE"/>
    <property type="match status" value="1"/>
</dbReference>
<keyword evidence="2" id="KW-0808">Transferase</keyword>
<dbReference type="InterPro" id="IPR002173">
    <property type="entry name" value="Carboh/pur_kinase_PfkB_CS"/>
</dbReference>
<dbReference type="Gene3D" id="3.40.1190.20">
    <property type="match status" value="1"/>
</dbReference>
<evidence type="ECO:0000256" key="10">
    <source>
        <dbReference type="ARBA" id="ARBA00054997"/>
    </source>
</evidence>
<evidence type="ECO:0000256" key="12">
    <source>
        <dbReference type="ARBA" id="ARBA00067931"/>
    </source>
</evidence>
<dbReference type="PANTHER" id="PTHR43085">
    <property type="entry name" value="HEXOKINASE FAMILY MEMBER"/>
    <property type="match status" value="1"/>
</dbReference>
<evidence type="ECO:0000256" key="1">
    <source>
        <dbReference type="ARBA" id="ARBA00010688"/>
    </source>
</evidence>
<dbReference type="RefSeq" id="WP_152661294.1">
    <property type="nucleotide sequence ID" value="NZ_CP036422.1"/>
</dbReference>
<evidence type="ECO:0000259" key="15">
    <source>
        <dbReference type="Pfam" id="PF00294"/>
    </source>
</evidence>
<dbReference type="EC" id="2.7.1.45" evidence="11"/>
<comment type="catalytic activity">
    <reaction evidence="9">
        <text>2-dehydro-3-deoxy-D-gluconate + ATP = 2-dehydro-3-deoxy-6-phospho-D-gluconate + ADP + H(+)</text>
        <dbReference type="Rhea" id="RHEA:14797"/>
        <dbReference type="ChEBI" id="CHEBI:15378"/>
        <dbReference type="ChEBI" id="CHEBI:30616"/>
        <dbReference type="ChEBI" id="CHEBI:57569"/>
        <dbReference type="ChEBI" id="CHEBI:57990"/>
        <dbReference type="ChEBI" id="CHEBI:456216"/>
        <dbReference type="EC" id="2.7.1.45"/>
    </reaction>
</comment>
<evidence type="ECO:0000256" key="13">
    <source>
        <dbReference type="ARBA" id="ARBA00075711"/>
    </source>
</evidence>
<sequence>MRPTIGMIGECMLELSTQSPQHSGSSLPMNLSYGGDTLNSAVYLARQGIAVDYVTALGDDPMSAWMVAQWRSEGVGCDLIATEANAVPGMYLIETDEGGERSFYYWRDNAPARRLLDDSTKASELLASLADHAYVCLSGITLAIYDEACRERLFGLLEQYRSGGGKVIFDGNYRPKLWPDIGVTREAYKRMYAQTDIALPTIEDEQQIFGDEDQGQVLQRLQSWGVDEIALKMGEQGCLVVAGDTMELVAANKVTVVDTTSAGDSFNAGYLAARMKGHSVSEAASAGHALASVVIQHRGAIIPVSAMP</sequence>
<evidence type="ECO:0000256" key="11">
    <source>
        <dbReference type="ARBA" id="ARBA00066369"/>
    </source>
</evidence>
<evidence type="ECO:0000256" key="7">
    <source>
        <dbReference type="ARBA" id="ARBA00043951"/>
    </source>
</evidence>
<feature type="domain" description="Carbohydrate kinase PfkB" evidence="15">
    <location>
        <begin position="8"/>
        <end position="305"/>
    </location>
</feature>
<dbReference type="GO" id="GO:0019698">
    <property type="term" value="P:D-galacturonate catabolic process"/>
    <property type="evidence" value="ECO:0007669"/>
    <property type="project" value="TreeGrafter"/>
</dbReference>
<evidence type="ECO:0000256" key="6">
    <source>
        <dbReference type="ARBA" id="ARBA00023277"/>
    </source>
</evidence>
<evidence type="ECO:0000256" key="9">
    <source>
        <dbReference type="ARBA" id="ARBA00050729"/>
    </source>
</evidence>
<evidence type="ECO:0000256" key="3">
    <source>
        <dbReference type="ARBA" id="ARBA00022741"/>
    </source>
</evidence>
<evidence type="ECO:0000313" key="16">
    <source>
        <dbReference type="EMBL" id="QFU75188.1"/>
    </source>
</evidence>
<evidence type="ECO:0000313" key="17">
    <source>
        <dbReference type="Proteomes" id="UP000326287"/>
    </source>
</evidence>
<dbReference type="KEGG" id="halc:EY643_05720"/>
<dbReference type="Proteomes" id="UP000326287">
    <property type="component" value="Chromosome"/>
</dbReference>
<evidence type="ECO:0000256" key="2">
    <source>
        <dbReference type="ARBA" id="ARBA00022679"/>
    </source>
</evidence>
<dbReference type="CDD" id="cd01166">
    <property type="entry name" value="KdgK"/>
    <property type="match status" value="1"/>
</dbReference>
<dbReference type="GO" id="GO:0005524">
    <property type="term" value="F:ATP binding"/>
    <property type="evidence" value="ECO:0007669"/>
    <property type="project" value="UniProtKB-KW"/>
</dbReference>